<gene>
    <name evidence="3" type="ORF">AP75_08365</name>
</gene>
<dbReference type="EMBL" id="JASZ02000016">
    <property type="protein sequence ID" value="OWK98004.1"/>
    <property type="molecule type" value="Genomic_DNA"/>
</dbReference>
<protein>
    <submittedName>
        <fullName evidence="3">DUF2807 domain-containing protein</fullName>
    </submittedName>
</protein>
<comment type="caution">
    <text evidence="3">The sequence shown here is derived from an EMBL/GenBank/DDBJ whole genome shotgun (WGS) entry which is preliminary data.</text>
</comment>
<accession>A0A246B961</accession>
<dbReference type="AlphaFoldDB" id="A0A246B961"/>
<dbReference type="Pfam" id="PF10988">
    <property type="entry name" value="DUF2807"/>
    <property type="match status" value="1"/>
</dbReference>
<organism evidence="3 4">
    <name type="scientific">Kaistella haifensis DSM 19056</name>
    <dbReference type="NCBI Taxonomy" id="1450526"/>
    <lineage>
        <taxon>Bacteria</taxon>
        <taxon>Pseudomonadati</taxon>
        <taxon>Bacteroidota</taxon>
        <taxon>Flavobacteriia</taxon>
        <taxon>Flavobacteriales</taxon>
        <taxon>Weeksellaceae</taxon>
        <taxon>Chryseobacterium group</taxon>
        <taxon>Kaistella</taxon>
    </lineage>
</organism>
<reference evidence="3 4" key="1">
    <citation type="submission" date="2014-01" db="EMBL/GenBank/DDBJ databases">
        <authorList>
            <consortium name="Genome Consortium for Active Teaching"/>
            <person name="Sontag T.C."/>
            <person name="Newman J.D."/>
        </authorList>
    </citation>
    <scope>NUCLEOTIDE SEQUENCE [LARGE SCALE GENOMIC DNA]</scope>
    <source>
        <strain evidence="3 4">DSM 19056</strain>
    </source>
</reference>
<proteinExistence type="predicted"/>
<evidence type="ECO:0000259" key="2">
    <source>
        <dbReference type="Pfam" id="PF10988"/>
    </source>
</evidence>
<keyword evidence="4" id="KW-1185">Reference proteome</keyword>
<feature type="domain" description="Putative auto-transporter adhesin head GIN" evidence="2">
    <location>
        <begin position="27"/>
        <end position="204"/>
    </location>
</feature>
<keyword evidence="1" id="KW-0732">Signal</keyword>
<feature type="chain" id="PRO_5011222325" evidence="1">
    <location>
        <begin position="19"/>
        <end position="220"/>
    </location>
</feature>
<reference evidence="3 4" key="2">
    <citation type="submission" date="2017-05" db="EMBL/GenBank/DDBJ databases">
        <title>Genome of Chryseobacterium haifense.</title>
        <authorList>
            <person name="Newman J.D."/>
        </authorList>
    </citation>
    <scope>NUCLEOTIDE SEQUENCE [LARGE SCALE GENOMIC DNA]</scope>
    <source>
        <strain evidence="3 4">DSM 19056</strain>
    </source>
</reference>
<sequence length="220" mass="23631">MKKVLGSFLILAFQLSFAQSVRNVGSFTSLKVYNKLNITLIPSNENKVETETEDADVETINKNGELKIKLSPAKILQGGTISVKVYYQKINDIQASQGSTITSTDEMETSMLSLTSNEGSKIDMNVDAEKLNVKTNSGGEVKVSGKADNQDIVVNSGGKYYGQNAVSKNTSVTANAGGFAEVYVKDSVKATTRAGGIIDIYGDPDDRKVKNVIGGKINFK</sequence>
<evidence type="ECO:0000256" key="1">
    <source>
        <dbReference type="SAM" id="SignalP"/>
    </source>
</evidence>
<feature type="signal peptide" evidence="1">
    <location>
        <begin position="1"/>
        <end position="18"/>
    </location>
</feature>
<dbReference type="Proteomes" id="UP000197587">
    <property type="component" value="Unassembled WGS sequence"/>
</dbReference>
<dbReference type="Gene3D" id="2.160.20.120">
    <property type="match status" value="1"/>
</dbReference>
<dbReference type="InterPro" id="IPR021255">
    <property type="entry name" value="DUF2807"/>
</dbReference>
<name>A0A246B961_9FLAO</name>
<evidence type="ECO:0000313" key="4">
    <source>
        <dbReference type="Proteomes" id="UP000197587"/>
    </source>
</evidence>
<evidence type="ECO:0000313" key="3">
    <source>
        <dbReference type="EMBL" id="OWK98004.1"/>
    </source>
</evidence>
<dbReference type="RefSeq" id="WP_031503387.1">
    <property type="nucleotide sequence ID" value="NZ_JASZ02000016.1"/>
</dbReference>